<reference evidence="3 4" key="1">
    <citation type="journal article" date="2003" name="PLoS Biol.">
        <title>The genome sequence of Caenorhabditis briggsae: a platform for comparative genomics.</title>
        <authorList>
            <person name="Stein L.D."/>
            <person name="Bao Z."/>
            <person name="Blasiar D."/>
            <person name="Blumenthal T."/>
            <person name="Brent M.R."/>
            <person name="Chen N."/>
            <person name="Chinwalla A."/>
            <person name="Clarke L."/>
            <person name="Clee C."/>
            <person name="Coghlan A."/>
            <person name="Coulson A."/>
            <person name="D'Eustachio P."/>
            <person name="Fitch D.H."/>
            <person name="Fulton L.A."/>
            <person name="Fulton R.E."/>
            <person name="Griffiths-Jones S."/>
            <person name="Harris T.W."/>
            <person name="Hillier L.W."/>
            <person name="Kamath R."/>
            <person name="Kuwabara P.E."/>
            <person name="Mardis E.R."/>
            <person name="Marra M.A."/>
            <person name="Miner T.L."/>
            <person name="Minx P."/>
            <person name="Mullikin J.C."/>
            <person name="Plumb R.W."/>
            <person name="Rogers J."/>
            <person name="Schein J.E."/>
            <person name="Sohrmann M."/>
            <person name="Spieth J."/>
            <person name="Stajich J.E."/>
            <person name="Wei C."/>
            <person name="Willey D."/>
            <person name="Wilson R.K."/>
            <person name="Durbin R."/>
            <person name="Waterston R.H."/>
        </authorList>
    </citation>
    <scope>NUCLEOTIDE SEQUENCE [LARGE SCALE GENOMIC DNA]</scope>
    <source>
        <strain evidence="3 4">AF16</strain>
    </source>
</reference>
<dbReference type="RefSeq" id="XP_045098326.1">
    <property type="nucleotide sequence ID" value="XM_045238104.1"/>
</dbReference>
<dbReference type="AlphaFoldDB" id="B6IFU0"/>
<accession>B6IFU0</accession>
<feature type="region of interest" description="Disordered" evidence="1">
    <location>
        <begin position="25"/>
        <end position="50"/>
    </location>
</feature>
<gene>
    <name evidence="3" type="ORF">CBG27217</name>
    <name evidence="3" type="ORF">CBG_27217</name>
</gene>
<dbReference type="KEGG" id="cbr:CBG_27217"/>
<reference evidence="3 4" key="2">
    <citation type="journal article" date="2011" name="PLoS Genet.">
        <title>Caenorhabditis briggsae recombinant inbred line genotypes reveal inter-strain incompatibility and the evolution of recombination.</title>
        <authorList>
            <person name="Ross J.A."/>
            <person name="Koboldt D.C."/>
            <person name="Staisch J.E."/>
            <person name="Chamberlin H.M."/>
            <person name="Gupta B.P."/>
            <person name="Miller R.D."/>
            <person name="Baird S.E."/>
            <person name="Haag E.S."/>
        </authorList>
    </citation>
    <scope>NUCLEOTIDE SEQUENCE [LARGE SCALE GENOMIC DNA]</scope>
    <source>
        <strain evidence="3 4">AF16</strain>
    </source>
</reference>
<feature type="chain" id="PRO_5002844106" evidence="2">
    <location>
        <begin position="20"/>
        <end position="79"/>
    </location>
</feature>
<sequence length="79" mass="8819">MSFLTIIFFLSLLISSIYCDRYRSSESKSSSSSESSGFKESISTPPVFPVDDFPVPEQILQSVTDDKPYKTAKTKLSLL</sequence>
<dbReference type="EMBL" id="HE601135">
    <property type="protein sequence ID" value="CAR98756.1"/>
    <property type="molecule type" value="Genomic_DNA"/>
</dbReference>
<feature type="signal peptide" evidence="2">
    <location>
        <begin position="1"/>
        <end position="19"/>
    </location>
</feature>
<dbReference type="CTD" id="68918673"/>
<dbReference type="GeneID" id="68918673"/>
<organism evidence="3 4">
    <name type="scientific">Caenorhabditis briggsae</name>
    <dbReference type="NCBI Taxonomy" id="6238"/>
    <lineage>
        <taxon>Eukaryota</taxon>
        <taxon>Metazoa</taxon>
        <taxon>Ecdysozoa</taxon>
        <taxon>Nematoda</taxon>
        <taxon>Chromadorea</taxon>
        <taxon>Rhabditida</taxon>
        <taxon>Rhabditina</taxon>
        <taxon>Rhabditomorpha</taxon>
        <taxon>Rhabditoidea</taxon>
        <taxon>Rhabditidae</taxon>
        <taxon>Peloderinae</taxon>
        <taxon>Caenorhabditis</taxon>
    </lineage>
</organism>
<evidence type="ECO:0000313" key="3">
    <source>
        <dbReference type="EMBL" id="CAR98756.1"/>
    </source>
</evidence>
<evidence type="ECO:0000313" key="4">
    <source>
        <dbReference type="Proteomes" id="UP000008549"/>
    </source>
</evidence>
<feature type="compositionally biased region" description="Low complexity" evidence="1">
    <location>
        <begin position="27"/>
        <end position="50"/>
    </location>
</feature>
<evidence type="ECO:0000256" key="2">
    <source>
        <dbReference type="SAM" id="SignalP"/>
    </source>
</evidence>
<evidence type="ECO:0000256" key="1">
    <source>
        <dbReference type="SAM" id="MobiDB-lite"/>
    </source>
</evidence>
<dbReference type="HOGENOM" id="CLU_2608174_0_0_1"/>
<keyword evidence="4" id="KW-1185">Reference proteome</keyword>
<protein>
    <submittedName>
        <fullName evidence="3">Protein CBG27217</fullName>
    </submittedName>
</protein>
<keyword evidence="2" id="KW-0732">Signal</keyword>
<dbReference type="Proteomes" id="UP000008549">
    <property type="component" value="Unassembled WGS sequence"/>
</dbReference>
<proteinExistence type="predicted"/>
<name>B6IFU0_CAEBR</name>
<dbReference type="InParanoid" id="B6IFU0"/>